<protein>
    <submittedName>
        <fullName evidence="2">Uncharacterized protein</fullName>
    </submittedName>
</protein>
<name>A0A1L9VE03_ASPGL</name>
<organism evidence="2 3">
    <name type="scientific">Aspergillus glaucus CBS 516.65</name>
    <dbReference type="NCBI Taxonomy" id="1160497"/>
    <lineage>
        <taxon>Eukaryota</taxon>
        <taxon>Fungi</taxon>
        <taxon>Dikarya</taxon>
        <taxon>Ascomycota</taxon>
        <taxon>Pezizomycotina</taxon>
        <taxon>Eurotiomycetes</taxon>
        <taxon>Eurotiomycetidae</taxon>
        <taxon>Eurotiales</taxon>
        <taxon>Aspergillaceae</taxon>
        <taxon>Aspergillus</taxon>
        <taxon>Aspergillus subgen. Aspergillus</taxon>
    </lineage>
</organism>
<dbReference type="EMBL" id="KV878903">
    <property type="protein sequence ID" value="OJJ82181.1"/>
    <property type="molecule type" value="Genomic_DNA"/>
</dbReference>
<gene>
    <name evidence="2" type="ORF">ASPGLDRAFT_37483</name>
</gene>
<keyword evidence="1" id="KW-0732">Signal</keyword>
<evidence type="ECO:0000256" key="1">
    <source>
        <dbReference type="SAM" id="SignalP"/>
    </source>
</evidence>
<evidence type="ECO:0000313" key="3">
    <source>
        <dbReference type="Proteomes" id="UP000184300"/>
    </source>
</evidence>
<reference evidence="3" key="1">
    <citation type="journal article" date="2017" name="Genome Biol.">
        <title>Comparative genomics reveals high biological diversity and specific adaptations in the industrially and medically important fungal genus Aspergillus.</title>
        <authorList>
            <person name="de Vries R.P."/>
            <person name="Riley R."/>
            <person name="Wiebenga A."/>
            <person name="Aguilar-Osorio G."/>
            <person name="Amillis S."/>
            <person name="Uchima C.A."/>
            <person name="Anderluh G."/>
            <person name="Asadollahi M."/>
            <person name="Askin M."/>
            <person name="Barry K."/>
            <person name="Battaglia E."/>
            <person name="Bayram O."/>
            <person name="Benocci T."/>
            <person name="Braus-Stromeyer S.A."/>
            <person name="Caldana C."/>
            <person name="Canovas D."/>
            <person name="Cerqueira G.C."/>
            <person name="Chen F."/>
            <person name="Chen W."/>
            <person name="Choi C."/>
            <person name="Clum A."/>
            <person name="Dos Santos R.A."/>
            <person name="Damasio A.R."/>
            <person name="Diallinas G."/>
            <person name="Emri T."/>
            <person name="Fekete E."/>
            <person name="Flipphi M."/>
            <person name="Freyberg S."/>
            <person name="Gallo A."/>
            <person name="Gournas C."/>
            <person name="Habgood R."/>
            <person name="Hainaut M."/>
            <person name="Harispe M.L."/>
            <person name="Henrissat B."/>
            <person name="Hilden K.S."/>
            <person name="Hope R."/>
            <person name="Hossain A."/>
            <person name="Karabika E."/>
            <person name="Karaffa L."/>
            <person name="Karanyi Z."/>
            <person name="Krasevec N."/>
            <person name="Kuo A."/>
            <person name="Kusch H."/>
            <person name="LaButti K."/>
            <person name="Lagendijk E.L."/>
            <person name="Lapidus A."/>
            <person name="Levasseur A."/>
            <person name="Lindquist E."/>
            <person name="Lipzen A."/>
            <person name="Logrieco A.F."/>
            <person name="MacCabe A."/>
            <person name="Maekelae M.R."/>
            <person name="Malavazi I."/>
            <person name="Melin P."/>
            <person name="Meyer V."/>
            <person name="Mielnichuk N."/>
            <person name="Miskei M."/>
            <person name="Molnar A.P."/>
            <person name="Mule G."/>
            <person name="Ngan C.Y."/>
            <person name="Orejas M."/>
            <person name="Orosz E."/>
            <person name="Ouedraogo J.P."/>
            <person name="Overkamp K.M."/>
            <person name="Park H.-S."/>
            <person name="Perrone G."/>
            <person name="Piumi F."/>
            <person name="Punt P.J."/>
            <person name="Ram A.F."/>
            <person name="Ramon A."/>
            <person name="Rauscher S."/>
            <person name="Record E."/>
            <person name="Riano-Pachon D.M."/>
            <person name="Robert V."/>
            <person name="Roehrig J."/>
            <person name="Ruller R."/>
            <person name="Salamov A."/>
            <person name="Salih N.S."/>
            <person name="Samson R.A."/>
            <person name="Sandor E."/>
            <person name="Sanguinetti M."/>
            <person name="Schuetze T."/>
            <person name="Sepcic K."/>
            <person name="Shelest E."/>
            <person name="Sherlock G."/>
            <person name="Sophianopoulou V."/>
            <person name="Squina F.M."/>
            <person name="Sun H."/>
            <person name="Susca A."/>
            <person name="Todd R.B."/>
            <person name="Tsang A."/>
            <person name="Unkles S.E."/>
            <person name="van de Wiele N."/>
            <person name="van Rossen-Uffink D."/>
            <person name="Oliveira J.V."/>
            <person name="Vesth T.C."/>
            <person name="Visser J."/>
            <person name="Yu J.-H."/>
            <person name="Zhou M."/>
            <person name="Andersen M.R."/>
            <person name="Archer D.B."/>
            <person name="Baker S.E."/>
            <person name="Benoit I."/>
            <person name="Brakhage A.A."/>
            <person name="Braus G.H."/>
            <person name="Fischer R."/>
            <person name="Frisvad J.C."/>
            <person name="Goldman G.H."/>
            <person name="Houbraken J."/>
            <person name="Oakley B."/>
            <person name="Pocsi I."/>
            <person name="Scazzocchio C."/>
            <person name="Seiboth B."/>
            <person name="vanKuyk P.A."/>
            <person name="Wortman J."/>
            <person name="Dyer P.S."/>
            <person name="Grigoriev I.V."/>
        </authorList>
    </citation>
    <scope>NUCLEOTIDE SEQUENCE [LARGE SCALE GENOMIC DNA]</scope>
    <source>
        <strain evidence="3">CBS 516.65</strain>
    </source>
</reference>
<dbReference type="Proteomes" id="UP000184300">
    <property type="component" value="Unassembled WGS sequence"/>
</dbReference>
<proteinExistence type="predicted"/>
<dbReference type="VEuPathDB" id="FungiDB:ASPGLDRAFT_37483"/>
<dbReference type="RefSeq" id="XP_022398879.1">
    <property type="nucleotide sequence ID" value="XM_022544825.1"/>
</dbReference>
<feature type="signal peptide" evidence="1">
    <location>
        <begin position="1"/>
        <end position="20"/>
    </location>
</feature>
<feature type="chain" id="PRO_5013041512" evidence="1">
    <location>
        <begin position="21"/>
        <end position="103"/>
    </location>
</feature>
<dbReference type="GeneID" id="34461086"/>
<dbReference type="AlphaFoldDB" id="A0A1L9VE03"/>
<accession>A0A1L9VE03</accession>
<sequence length="103" mass="10873">MIAKASMVLLAAFSLAPALAAPSAASLEPGSTIHKRENDFSSISSVKLNAKCQYDLLTNFFEADPFRRGASEWCTAGTTGVKGGVAQLEYENVVVGSVQLVYS</sequence>
<evidence type="ECO:0000313" key="2">
    <source>
        <dbReference type="EMBL" id="OJJ82181.1"/>
    </source>
</evidence>
<keyword evidence="3" id="KW-1185">Reference proteome</keyword>